<evidence type="ECO:0000256" key="1">
    <source>
        <dbReference type="ARBA" id="ARBA00004496"/>
    </source>
</evidence>
<evidence type="ECO:0000313" key="8">
    <source>
        <dbReference type="Proteomes" id="UP001652740"/>
    </source>
</evidence>
<evidence type="ECO:0000256" key="7">
    <source>
        <dbReference type="PIRNR" id="PIRNR038038"/>
    </source>
</evidence>
<evidence type="ECO:0000256" key="3">
    <source>
        <dbReference type="ARBA" id="ARBA00022664"/>
    </source>
</evidence>
<evidence type="ECO:0000256" key="4">
    <source>
        <dbReference type="ARBA" id="ARBA00023187"/>
    </source>
</evidence>
<comment type="subcellular location">
    <subcellularLocation>
        <location evidence="1">Cytoplasm</location>
    </subcellularLocation>
</comment>
<comment type="function">
    <text evidence="7">The SMN complex catalyzes the assembly of small nuclear ribonucleoproteins (snRNPs), the building blocks of the spliceosome, and thereby plays an important role in the splicing of cellular pre-mRNAs.</text>
</comment>
<evidence type="ECO:0000313" key="9">
    <source>
        <dbReference type="RefSeq" id="XP_052757406.1"/>
    </source>
</evidence>
<dbReference type="Gene3D" id="1.20.58.1070">
    <property type="match status" value="1"/>
</dbReference>
<dbReference type="InterPro" id="IPR035426">
    <property type="entry name" value="Gemin2/Brr1"/>
</dbReference>
<evidence type="ECO:0000256" key="2">
    <source>
        <dbReference type="ARBA" id="ARBA00022490"/>
    </source>
</evidence>
<gene>
    <name evidence="9" type="primary">LOC113518085</name>
</gene>
<comment type="subunit">
    <text evidence="7">Part of the core SMN complex.</text>
</comment>
<dbReference type="Pfam" id="PF04938">
    <property type="entry name" value="SIP1"/>
    <property type="match status" value="1"/>
</dbReference>
<dbReference type="GeneID" id="113518085"/>
<keyword evidence="3 7" id="KW-0507">mRNA processing</keyword>
<organism evidence="8 9">
    <name type="scientific">Galleria mellonella</name>
    <name type="common">Greater wax moth</name>
    <dbReference type="NCBI Taxonomy" id="7137"/>
    <lineage>
        <taxon>Eukaryota</taxon>
        <taxon>Metazoa</taxon>
        <taxon>Ecdysozoa</taxon>
        <taxon>Arthropoda</taxon>
        <taxon>Hexapoda</taxon>
        <taxon>Insecta</taxon>
        <taxon>Pterygota</taxon>
        <taxon>Neoptera</taxon>
        <taxon>Endopterygota</taxon>
        <taxon>Lepidoptera</taxon>
        <taxon>Glossata</taxon>
        <taxon>Ditrysia</taxon>
        <taxon>Pyraloidea</taxon>
        <taxon>Pyralidae</taxon>
        <taxon>Galleriinae</taxon>
        <taxon>Galleria</taxon>
    </lineage>
</organism>
<dbReference type="PANTHER" id="PTHR12794:SF0">
    <property type="entry name" value="GEM-ASSOCIATED PROTEIN 2"/>
    <property type="match status" value="1"/>
</dbReference>
<sequence length="255" mass="29832">MRFFHILIFDPNIFYWQLYQFLILTFEITNGICPEVQLKEVPTTGEEYLLKVIKERQNYSTITKCNKDYSKFSKNQSCFIEETKPAKAPDKLKPTIEWQNIQVADFSDVRMYLSRIQTKKTLWPSDLKKISVEHDSLNGWKQFFNTNEPTLTCVLGLKHTLLDRGLEILTEILEEVKPGFTVDYKTGQWIYAFLACTRQPLLSDTISILRNLARKCAEIRSCINPEEEDAPFAVTPLNIFICLVARYFRQYDLAD</sequence>
<dbReference type="InterPro" id="IPR017364">
    <property type="entry name" value="GEMIN2"/>
</dbReference>
<name>A0ABM3N1D7_GALME</name>
<protein>
    <recommendedName>
        <fullName evidence="6 7">Gem-associated protein 2</fullName>
    </recommendedName>
</protein>
<dbReference type="PIRSF" id="PIRSF038038">
    <property type="entry name" value="SMN_Gemin2"/>
    <property type="match status" value="1"/>
</dbReference>
<accession>A0ABM3N1D7</accession>
<reference evidence="9" key="1">
    <citation type="submission" date="2025-08" db="UniProtKB">
        <authorList>
            <consortium name="RefSeq"/>
        </authorList>
    </citation>
    <scope>IDENTIFICATION</scope>
    <source>
        <tissue evidence="9">Whole larvae</tissue>
    </source>
</reference>
<keyword evidence="8" id="KW-1185">Reference proteome</keyword>
<dbReference type="RefSeq" id="XP_052757406.1">
    <property type="nucleotide sequence ID" value="XM_052901446.1"/>
</dbReference>
<dbReference type="PANTHER" id="PTHR12794">
    <property type="entry name" value="GEMIN2"/>
    <property type="match status" value="1"/>
</dbReference>
<comment type="similarity">
    <text evidence="5 7">Belongs to the gemin-2 family.</text>
</comment>
<evidence type="ECO:0000256" key="5">
    <source>
        <dbReference type="ARBA" id="ARBA00025758"/>
    </source>
</evidence>
<keyword evidence="4 7" id="KW-0508">mRNA splicing</keyword>
<keyword evidence="2 7" id="KW-0963">Cytoplasm</keyword>
<proteinExistence type="inferred from homology"/>
<evidence type="ECO:0000256" key="6">
    <source>
        <dbReference type="ARBA" id="ARBA00047179"/>
    </source>
</evidence>
<dbReference type="Proteomes" id="UP001652740">
    <property type="component" value="Unplaced"/>
</dbReference>